<evidence type="ECO:0000256" key="2">
    <source>
        <dbReference type="ARBA" id="ARBA00007868"/>
    </source>
</evidence>
<evidence type="ECO:0000256" key="1">
    <source>
        <dbReference type="ARBA" id="ARBA00002056"/>
    </source>
</evidence>
<evidence type="ECO:0000256" key="4">
    <source>
        <dbReference type="ARBA" id="ARBA00020902"/>
    </source>
</evidence>
<evidence type="ECO:0000256" key="8">
    <source>
        <dbReference type="ARBA" id="ARBA00022679"/>
    </source>
</evidence>
<dbReference type="EMBL" id="QEXV01000003">
    <property type="protein sequence ID" value="PWE17235.1"/>
    <property type="molecule type" value="Genomic_DNA"/>
</dbReference>
<evidence type="ECO:0000256" key="7">
    <source>
        <dbReference type="ARBA" id="ARBA00022676"/>
    </source>
</evidence>
<dbReference type="PANTHER" id="PTHR30372">
    <property type="entry name" value="LIPID-A-DISACCHARIDE SYNTHASE"/>
    <property type="match status" value="1"/>
</dbReference>
<dbReference type="RefSeq" id="WP_109252466.1">
    <property type="nucleotide sequence ID" value="NZ_QEXV01000003.1"/>
</dbReference>
<dbReference type="Pfam" id="PF02684">
    <property type="entry name" value="LpxB"/>
    <property type="match status" value="1"/>
</dbReference>
<dbReference type="OrthoDB" id="9801642at2"/>
<organism evidence="12 13">
    <name type="scientific">Marinicauda salina</name>
    <dbReference type="NCBI Taxonomy" id="2135793"/>
    <lineage>
        <taxon>Bacteria</taxon>
        <taxon>Pseudomonadati</taxon>
        <taxon>Pseudomonadota</taxon>
        <taxon>Alphaproteobacteria</taxon>
        <taxon>Maricaulales</taxon>
        <taxon>Maricaulaceae</taxon>
        <taxon>Marinicauda</taxon>
    </lineage>
</organism>
<comment type="function">
    <text evidence="1">Condensation of UDP-2,3-diacylglucosamine and 2,3-diacylglucosamine-1-phosphate to form lipid A disaccharide, a precursor of lipid A, a phosphorylated glycolipid that anchors the lipopolysaccharide to the outer membrane of the cell.</text>
</comment>
<proteinExistence type="inferred from homology"/>
<dbReference type="SUPFAM" id="SSF53756">
    <property type="entry name" value="UDP-Glycosyltransferase/glycogen phosphorylase"/>
    <property type="match status" value="1"/>
</dbReference>
<dbReference type="GO" id="GO:0008915">
    <property type="term" value="F:lipid-A-disaccharide synthase activity"/>
    <property type="evidence" value="ECO:0007669"/>
    <property type="project" value="UniProtKB-UniRule"/>
</dbReference>
<dbReference type="NCBIfam" id="TIGR00215">
    <property type="entry name" value="lpxB"/>
    <property type="match status" value="1"/>
</dbReference>
<gene>
    <name evidence="12" type="primary">lpxB</name>
    <name evidence="12" type="ORF">DDZ18_05955</name>
</gene>
<name>A0A2U2BTA8_9PROT</name>
<keyword evidence="5" id="KW-0444">Lipid biosynthesis</keyword>
<comment type="caution">
    <text evidence="12">The sequence shown here is derived from an EMBL/GenBank/DDBJ whole genome shotgun (WGS) entry which is preliminary data.</text>
</comment>
<dbReference type="Gene3D" id="3.40.50.2000">
    <property type="entry name" value="Glycogen Phosphorylase B"/>
    <property type="match status" value="1"/>
</dbReference>
<evidence type="ECO:0000256" key="3">
    <source>
        <dbReference type="ARBA" id="ARBA00012687"/>
    </source>
</evidence>
<evidence type="ECO:0000256" key="5">
    <source>
        <dbReference type="ARBA" id="ARBA00022516"/>
    </source>
</evidence>
<dbReference type="Proteomes" id="UP000245168">
    <property type="component" value="Unassembled WGS sequence"/>
</dbReference>
<evidence type="ECO:0000256" key="6">
    <source>
        <dbReference type="ARBA" id="ARBA00022556"/>
    </source>
</evidence>
<evidence type="ECO:0000313" key="12">
    <source>
        <dbReference type="EMBL" id="PWE17235.1"/>
    </source>
</evidence>
<keyword evidence="13" id="KW-1185">Reference proteome</keyword>
<dbReference type="PANTHER" id="PTHR30372:SF4">
    <property type="entry name" value="LIPID-A-DISACCHARIDE SYNTHASE, MITOCHONDRIAL-RELATED"/>
    <property type="match status" value="1"/>
</dbReference>
<keyword evidence="9" id="KW-0443">Lipid metabolism</keyword>
<dbReference type="EC" id="2.4.1.182" evidence="3 11"/>
<sequence>MSPGASRPPRVFLVAAEPSGDALGADLIAALREQRPDVEIAGVGGPAMARLGVESPFDISDLSVLGVFDGLTILKLVHQRARETAEAARAFGADAVVLIDSWGFMLRAAWKLRELAPDIPLIKYVGPQVFATRPGRAKTLARTVDHLLAIHPFDPPYYAPHGLPVTFVGNPVLDRDLSGDGPGFRARHGIAPDAPVLLMLFGSRRKELERLFPPFAEAASRLLEANPELRLVAPLAPSIAEPAREMIAGDPRLQGLIAVDADERNDAYAAGDVALACSGTATVELSRVGVPTIAAYRLGWLAWAIARAFLMRAKYISLVNLAADRELIPEFVQMRCTGETLACAVQSFLDDPALRAETADALRAVTRDMLGEERAPSRSAAEAVLRIASGEPQRLDSGT</sequence>
<keyword evidence="6" id="KW-0441">Lipid A biosynthesis</keyword>
<dbReference type="GO" id="GO:0016020">
    <property type="term" value="C:membrane"/>
    <property type="evidence" value="ECO:0007669"/>
    <property type="project" value="GOC"/>
</dbReference>
<evidence type="ECO:0000256" key="9">
    <source>
        <dbReference type="ARBA" id="ARBA00023098"/>
    </source>
</evidence>
<reference evidence="13" key="1">
    <citation type="submission" date="2018-05" db="EMBL/GenBank/DDBJ databases">
        <authorList>
            <person name="Liu B.-T."/>
        </authorList>
    </citation>
    <scope>NUCLEOTIDE SEQUENCE [LARGE SCALE GENOMIC DNA]</scope>
    <source>
        <strain evidence="13">WD6-1</strain>
    </source>
</reference>
<keyword evidence="7" id="KW-0328">Glycosyltransferase</keyword>
<protein>
    <recommendedName>
        <fullName evidence="4 11">Lipid-A-disaccharide synthase</fullName>
        <ecNumber evidence="3 11">2.4.1.182</ecNumber>
    </recommendedName>
</protein>
<comment type="catalytic activity">
    <reaction evidence="10">
        <text>a lipid X + a UDP-2-N,3-O-bis[(3R)-3-hydroxyacyl]-alpha-D-glucosamine = a lipid A disaccharide + UDP + H(+)</text>
        <dbReference type="Rhea" id="RHEA:67828"/>
        <dbReference type="ChEBI" id="CHEBI:15378"/>
        <dbReference type="ChEBI" id="CHEBI:58223"/>
        <dbReference type="ChEBI" id="CHEBI:137748"/>
        <dbReference type="ChEBI" id="CHEBI:176338"/>
        <dbReference type="ChEBI" id="CHEBI:176343"/>
        <dbReference type="EC" id="2.4.1.182"/>
    </reaction>
</comment>
<evidence type="ECO:0000256" key="10">
    <source>
        <dbReference type="ARBA" id="ARBA00048975"/>
    </source>
</evidence>
<accession>A0A2U2BTA8</accession>
<dbReference type="GO" id="GO:0005543">
    <property type="term" value="F:phospholipid binding"/>
    <property type="evidence" value="ECO:0007669"/>
    <property type="project" value="TreeGrafter"/>
</dbReference>
<keyword evidence="8" id="KW-0808">Transferase</keyword>
<evidence type="ECO:0000256" key="11">
    <source>
        <dbReference type="NCBIfam" id="TIGR00215"/>
    </source>
</evidence>
<dbReference type="GO" id="GO:0009245">
    <property type="term" value="P:lipid A biosynthetic process"/>
    <property type="evidence" value="ECO:0007669"/>
    <property type="project" value="UniProtKB-UniRule"/>
</dbReference>
<dbReference type="AlphaFoldDB" id="A0A2U2BTA8"/>
<comment type="similarity">
    <text evidence="2">Belongs to the LpxB family.</text>
</comment>
<evidence type="ECO:0000313" key="13">
    <source>
        <dbReference type="Proteomes" id="UP000245168"/>
    </source>
</evidence>
<dbReference type="InterPro" id="IPR003835">
    <property type="entry name" value="Glyco_trans_19"/>
</dbReference>